<dbReference type="PRINTS" id="PR01415">
    <property type="entry name" value="ANKYRIN"/>
</dbReference>
<feature type="region of interest" description="Disordered" evidence="4">
    <location>
        <begin position="721"/>
        <end position="888"/>
    </location>
</feature>
<dbReference type="AlphaFoldDB" id="A0A1S3JJ34"/>
<evidence type="ECO:0000256" key="3">
    <source>
        <dbReference type="PROSITE-ProRule" id="PRU00023"/>
    </source>
</evidence>
<dbReference type="SUPFAM" id="SSF48403">
    <property type="entry name" value="Ankyrin repeat"/>
    <property type="match status" value="1"/>
</dbReference>
<proteinExistence type="predicted"/>
<keyword evidence="1" id="KW-0677">Repeat</keyword>
<name>A0A1S3JJ34_LINAN</name>
<dbReference type="InterPro" id="IPR036770">
    <property type="entry name" value="Ankyrin_rpt-contain_sf"/>
</dbReference>
<dbReference type="PANTHER" id="PTHR24173">
    <property type="entry name" value="ANKYRIN REPEAT CONTAINING"/>
    <property type="match status" value="1"/>
</dbReference>
<feature type="region of interest" description="Disordered" evidence="4">
    <location>
        <begin position="251"/>
        <end position="417"/>
    </location>
</feature>
<dbReference type="Pfam" id="PF12796">
    <property type="entry name" value="Ank_2"/>
    <property type="match status" value="2"/>
</dbReference>
<organism evidence="5 6">
    <name type="scientific">Lingula anatina</name>
    <name type="common">Brachiopod</name>
    <name type="synonym">Lingula unguis</name>
    <dbReference type="NCBI Taxonomy" id="7574"/>
    <lineage>
        <taxon>Eukaryota</taxon>
        <taxon>Metazoa</taxon>
        <taxon>Spiralia</taxon>
        <taxon>Lophotrochozoa</taxon>
        <taxon>Brachiopoda</taxon>
        <taxon>Linguliformea</taxon>
        <taxon>Lingulata</taxon>
        <taxon>Lingulida</taxon>
        <taxon>Linguloidea</taxon>
        <taxon>Lingulidae</taxon>
        <taxon>Lingula</taxon>
    </lineage>
</organism>
<feature type="compositionally biased region" description="Basic and acidic residues" evidence="4">
    <location>
        <begin position="664"/>
        <end position="688"/>
    </location>
</feature>
<dbReference type="InterPro" id="IPR002110">
    <property type="entry name" value="Ankyrin_rpt"/>
</dbReference>
<dbReference type="RefSeq" id="XP_013410397.1">
    <property type="nucleotide sequence ID" value="XM_013554943.2"/>
</dbReference>
<dbReference type="PROSITE" id="PS50297">
    <property type="entry name" value="ANK_REP_REGION"/>
    <property type="match status" value="3"/>
</dbReference>
<feature type="compositionally biased region" description="Polar residues" evidence="4">
    <location>
        <begin position="766"/>
        <end position="778"/>
    </location>
</feature>
<feature type="compositionally biased region" description="Basic and acidic residues" evidence="4">
    <location>
        <begin position="854"/>
        <end position="872"/>
    </location>
</feature>
<feature type="compositionally biased region" description="Polar residues" evidence="4">
    <location>
        <begin position="816"/>
        <end position="825"/>
    </location>
</feature>
<dbReference type="STRING" id="7574.A0A1S3JJ34"/>
<feature type="compositionally biased region" description="Basic and acidic residues" evidence="4">
    <location>
        <begin position="583"/>
        <end position="629"/>
    </location>
</feature>
<feature type="region of interest" description="Disordered" evidence="4">
    <location>
        <begin position="574"/>
        <end position="688"/>
    </location>
</feature>
<dbReference type="InParanoid" id="A0A1S3JJ34"/>
<evidence type="ECO:0000256" key="1">
    <source>
        <dbReference type="ARBA" id="ARBA00022737"/>
    </source>
</evidence>
<sequence length="888" mass="99255">MARKDACSCKACKVLIEAGAKVESSDKDGLTALHCASSRGHADTIFTLVTECSAKVDSLDKNGCTPLFYSLTMLHLHCANILLELGADPNHQDKKGRSPAHCSAAKGSIPGLELLSTQHGDLWLRNMKGDCPIHEAAQGQHVDTVLYLLKLMEGQANLANKDGRTCLHIAATNNDLQMCKTLIQHGANVNITMKHKNKHVSPLDAALARDSTECATYLRSRGAATGDKVINCAARSIQKNWNFHKEKIMQKRSTAHPPGKMESLPPEKQVSKKSKLSSPSPLSKEKTKDAIENKEGKKEKNQQNRLNHQKSNKMSPRSDTEIKSPRLLADNNSRANNINSKQRKEQVHFKNTLGGQTQPNDQYSQHARTTPKPKSAAGDAVKTGPKSTKDKTVTQHKNNTAPKPVQQAQTTKTGEKYYQPKSNIGEKVWKSVKIYEFKRQASHNLVKFKRLQMMSGTPSQDEGVLVNKLMKLQETADGEIDVEAIANWDAYLKEQIKALSVTSKNKKIQNLSASLEKEFEQEAIKSKMKADDEMKKHEEHQQKIEAQDEMDKQIAETALSQALERTNSMYERVNSRASSALQRARESNFHLNENMKIRRAERLSKSPRSDNDSPRDRDQRGKNKTEATRAENGTPLENESESAATHCEVKEGGNSNETGHPGRSPRENKENKEFIYEDQEGSRKSRKAIMEERRRVHEEWRNTQLSRREKSLFSAYAPLCIPKEDAGTPGGKKKLRTKSAPPRSSLNFDNMAEKHELDQMDHALPSVSTYPSRPSTSVGHHRSRTPSSTPDCEDLQTEMIMTPNGIVKKKLDSQGKDPSSLSRASTPAHGNFSPRYDGRLRPRSSLVFMDPDTYEEKKKQEQKNKNKNKTDADSSETQEVPAEVAAES</sequence>
<gene>
    <name evidence="6" type="primary">LOC106173729</name>
</gene>
<dbReference type="SMART" id="SM00248">
    <property type="entry name" value="ANK"/>
    <property type="match status" value="6"/>
</dbReference>
<evidence type="ECO:0000313" key="6">
    <source>
        <dbReference type="RefSeq" id="XP_013410397.1"/>
    </source>
</evidence>
<dbReference type="Gene3D" id="1.25.40.20">
    <property type="entry name" value="Ankyrin repeat-containing domain"/>
    <property type="match status" value="2"/>
</dbReference>
<feature type="repeat" description="ANK" evidence="3">
    <location>
        <begin position="162"/>
        <end position="194"/>
    </location>
</feature>
<protein>
    <submittedName>
        <fullName evidence="6">Inversin-B</fullName>
    </submittedName>
</protein>
<feature type="repeat" description="ANK" evidence="3">
    <location>
        <begin position="28"/>
        <end position="61"/>
    </location>
</feature>
<feature type="compositionally biased region" description="Basic and acidic residues" evidence="4">
    <location>
        <begin position="751"/>
        <end position="761"/>
    </location>
</feature>
<feature type="compositionally biased region" description="Polar residues" evidence="4">
    <location>
        <begin position="353"/>
        <end position="368"/>
    </location>
</feature>
<dbReference type="OrthoDB" id="6161703at2759"/>
<accession>A0A1S3JJ34</accession>
<evidence type="ECO:0000256" key="4">
    <source>
        <dbReference type="SAM" id="MobiDB-lite"/>
    </source>
</evidence>
<reference evidence="6" key="1">
    <citation type="submission" date="2025-08" db="UniProtKB">
        <authorList>
            <consortium name="RefSeq"/>
        </authorList>
    </citation>
    <scope>IDENTIFICATION</scope>
    <source>
        <tissue evidence="6">Gonads</tissue>
    </source>
</reference>
<dbReference type="PROSITE" id="PS50088">
    <property type="entry name" value="ANK_REPEAT"/>
    <property type="match status" value="3"/>
</dbReference>
<dbReference type="PANTHER" id="PTHR24173:SF74">
    <property type="entry name" value="ANKYRIN REPEAT DOMAIN-CONTAINING PROTEIN 16"/>
    <property type="match status" value="1"/>
</dbReference>
<dbReference type="GeneID" id="106173729"/>
<feature type="repeat" description="ANK" evidence="3">
    <location>
        <begin position="62"/>
        <end position="94"/>
    </location>
</feature>
<keyword evidence="2 3" id="KW-0040">ANK repeat</keyword>
<evidence type="ECO:0000313" key="5">
    <source>
        <dbReference type="Proteomes" id="UP000085678"/>
    </source>
</evidence>
<keyword evidence="5" id="KW-1185">Reference proteome</keyword>
<feature type="compositionally biased region" description="Basic and acidic residues" evidence="4">
    <location>
        <begin position="283"/>
        <end position="302"/>
    </location>
</feature>
<feature type="compositionally biased region" description="Polar residues" evidence="4">
    <location>
        <begin position="395"/>
        <end position="412"/>
    </location>
</feature>
<evidence type="ECO:0000256" key="2">
    <source>
        <dbReference type="ARBA" id="ARBA00023043"/>
    </source>
</evidence>
<dbReference type="Proteomes" id="UP000085678">
    <property type="component" value="Unplaced"/>
</dbReference>
<feature type="compositionally biased region" description="Polar residues" evidence="4">
    <location>
        <begin position="330"/>
        <end position="340"/>
    </location>
</feature>
<dbReference type="KEGG" id="lak:106173729"/>